<dbReference type="Gene3D" id="3.20.20.80">
    <property type="entry name" value="Glycosidases"/>
    <property type="match status" value="1"/>
</dbReference>
<dbReference type="PANTHER" id="PTHR10357">
    <property type="entry name" value="ALPHA-AMYLASE FAMILY MEMBER"/>
    <property type="match status" value="1"/>
</dbReference>
<dbReference type="Pfam" id="PF00128">
    <property type="entry name" value="Alpha-amylase"/>
    <property type="match status" value="1"/>
</dbReference>
<dbReference type="CDD" id="cd11324">
    <property type="entry name" value="AmyAc_Amylosucrase"/>
    <property type="match status" value="1"/>
</dbReference>
<protein>
    <submittedName>
        <fullName evidence="2">Alpha-amylase</fullName>
    </submittedName>
</protein>
<keyword evidence="3" id="KW-1185">Reference proteome</keyword>
<feature type="domain" description="Glycosyl hydrolase family 13 catalytic" evidence="1">
    <location>
        <begin position="96"/>
        <end position="540"/>
    </location>
</feature>
<sequence length="643" mass="71270">MPQTPAAPVADKAPAASMTDDELFELRWARAETDLLEPLGRLYGRAMPTATLRERMRALLAAKWAGRPTDLRRLDLARDLDPDWFRSERMAGYVFYTDRFAGTMAGVAERIPYLESLGITYAHFMPCLMPRPGDSDGGYAVMDYGRIDPRLGTMDDFRAVTAAMRAAGISPCIDMVLNHTAREHAWAEAARAGDPFYQAFYRLFDDERIPLQYEETLLEVFPDQAPGNFTWDTDLQKWVWTTFNRFQWDLNWENPEVFFAIMGIVLDLANAGAEVLRLDAVAFMWKRLGTVCQNEPEVHDILQAINQAASVAAPATVFKAEAIVGPHQLVPYLGAGRHVGKVCNLAYHNSLMVQFWSALATGRSDMMTDVLQRHFPTGFTGAQWATYIRCHDDIGWAITEEDAARTGVTDPGHRAFLADFYAGRFPGSFARGADFQVNEATGDARTNGSFASLAGLEAAREAGDPTLIEMAVERILMGHALIAGFGGMPLIYMGDEIGLPNDLGYRNDPDRAEDGRWMQRPAMDWDTAEAAPEADTPEGRIWRGTRHILSVRAATRALAGSVPSVVMRTGHDKLFCVRRAGAESTLVAVYNVTAETQQIELDRIGIDPDAPPMDLLGASVPPVEDGRLVVPPYGRMWLDTPLW</sequence>
<dbReference type="GO" id="GO:0047669">
    <property type="term" value="F:amylosucrase activity"/>
    <property type="evidence" value="ECO:0007669"/>
    <property type="project" value="InterPro"/>
</dbReference>
<name>A0A4V3BA51_9RHOB</name>
<dbReference type="AlphaFoldDB" id="A0A4V3BA51"/>
<organism evidence="2 3">
    <name type="scientific">Palleronia sediminis</name>
    <dbReference type="NCBI Taxonomy" id="2547833"/>
    <lineage>
        <taxon>Bacteria</taxon>
        <taxon>Pseudomonadati</taxon>
        <taxon>Pseudomonadota</taxon>
        <taxon>Alphaproteobacteria</taxon>
        <taxon>Rhodobacterales</taxon>
        <taxon>Roseobacteraceae</taxon>
        <taxon>Palleronia</taxon>
    </lineage>
</organism>
<dbReference type="EMBL" id="SNAA01000003">
    <property type="protein sequence ID" value="TDL81789.1"/>
    <property type="molecule type" value="Genomic_DNA"/>
</dbReference>
<dbReference type="InterPro" id="IPR045857">
    <property type="entry name" value="O16G_dom_2"/>
</dbReference>
<dbReference type="RefSeq" id="WP_133395739.1">
    <property type="nucleotide sequence ID" value="NZ_SNAA01000003.1"/>
</dbReference>
<evidence type="ECO:0000313" key="2">
    <source>
        <dbReference type="EMBL" id="TDL81789.1"/>
    </source>
</evidence>
<dbReference type="InterPro" id="IPR017853">
    <property type="entry name" value="GH"/>
</dbReference>
<dbReference type="Proteomes" id="UP000295701">
    <property type="component" value="Unassembled WGS sequence"/>
</dbReference>
<dbReference type="Gene3D" id="1.10.1740.10">
    <property type="match status" value="1"/>
</dbReference>
<dbReference type="InterPro" id="IPR013780">
    <property type="entry name" value="Glyco_hydro_b"/>
</dbReference>
<dbReference type="Gene3D" id="3.90.400.10">
    <property type="entry name" value="Oligo-1,6-glucosidase, Domain 2"/>
    <property type="match status" value="1"/>
</dbReference>
<proteinExistence type="predicted"/>
<gene>
    <name evidence="2" type="ORF">E2L08_03805</name>
</gene>
<dbReference type="OrthoDB" id="9805159at2"/>
<evidence type="ECO:0000313" key="3">
    <source>
        <dbReference type="Proteomes" id="UP000295701"/>
    </source>
</evidence>
<dbReference type="SMART" id="SM00642">
    <property type="entry name" value="Aamy"/>
    <property type="match status" value="1"/>
</dbReference>
<comment type="caution">
    <text evidence="2">The sequence shown here is derived from an EMBL/GenBank/DDBJ whole genome shotgun (WGS) entry which is preliminary data.</text>
</comment>
<reference evidence="2 3" key="1">
    <citation type="submission" date="2019-03" db="EMBL/GenBank/DDBJ databases">
        <title>Primorskyibacter sp. SS33 isolated from sediments.</title>
        <authorList>
            <person name="Xunke S."/>
        </authorList>
    </citation>
    <scope>NUCLEOTIDE SEQUENCE [LARGE SCALE GENOMIC DNA]</scope>
    <source>
        <strain evidence="2 3">SS33</strain>
    </source>
</reference>
<accession>A0A4V3BA51</accession>
<dbReference type="GO" id="GO:0005975">
    <property type="term" value="P:carbohydrate metabolic process"/>
    <property type="evidence" value="ECO:0007669"/>
    <property type="project" value="InterPro"/>
</dbReference>
<evidence type="ECO:0000259" key="1">
    <source>
        <dbReference type="SMART" id="SM00642"/>
    </source>
</evidence>
<dbReference type="SUPFAM" id="SSF51445">
    <property type="entry name" value="(Trans)glycosidases"/>
    <property type="match status" value="1"/>
</dbReference>
<dbReference type="Gene3D" id="2.60.40.1180">
    <property type="entry name" value="Golgi alpha-mannosidase II"/>
    <property type="match status" value="1"/>
</dbReference>
<dbReference type="InterPro" id="IPR006047">
    <property type="entry name" value="GH13_cat_dom"/>
</dbReference>
<dbReference type="PANTHER" id="PTHR10357:SF213">
    <property type="entry name" value="ALPHA AMYLASE CATALYTIC REGION"/>
    <property type="match status" value="1"/>
</dbReference>
<dbReference type="InterPro" id="IPR044077">
    <property type="entry name" value="Amylosucrase"/>
</dbReference>